<evidence type="ECO:0000256" key="3">
    <source>
        <dbReference type="ARBA" id="ARBA00022741"/>
    </source>
</evidence>
<comment type="caution">
    <text evidence="6">The sequence shown here is derived from an EMBL/GenBank/DDBJ whole genome shotgun (WGS) entry which is preliminary data.</text>
</comment>
<keyword evidence="2" id="KW-0813">Transport</keyword>
<dbReference type="Pfam" id="PF00005">
    <property type="entry name" value="ABC_tran"/>
    <property type="match status" value="1"/>
</dbReference>
<protein>
    <submittedName>
        <fullName evidence="6">ABC transporter ATP-binding protein</fullName>
    </submittedName>
</protein>
<dbReference type="PANTHER" id="PTHR43335:SF4">
    <property type="entry name" value="ABC TRANSPORTER, ATP-BINDING PROTEIN"/>
    <property type="match status" value="1"/>
</dbReference>
<dbReference type="CDD" id="cd03230">
    <property type="entry name" value="ABC_DR_subfamily_A"/>
    <property type="match status" value="1"/>
</dbReference>
<sequence length="311" mass="34729">MIQVENLTKSYGRHTAVDSISFEVKAGDVVGFLGPNGAGKTSTIRVLTGYHPPSSGAASIAGYDIFRQSIEARRQIGYMPENVPLYREMRVREFLKHRGTLKGLRGKELQKRLDIVVEECGLGDVRRKMIKTLSKGYRQRVGLADSLVHDPPLLILDEPTNGLDPNQIRSIRNLIKNLAADRTIFLSSHILSEVEMICKKVIILEGGHIKANDTPANLVKNMRAAGNISLEIQAPKAELVEAVEALPHIKKVTLNHSSDDGWQNLTILVDSNTETRPRLSKLAEEKKWPLRTLHRHVGTLEDVFVELTRKD</sequence>
<accession>A0A918WJQ5</accession>
<dbReference type="InterPro" id="IPR027417">
    <property type="entry name" value="P-loop_NTPase"/>
</dbReference>
<dbReference type="PANTHER" id="PTHR43335">
    <property type="entry name" value="ABC TRANSPORTER, ATP-BINDING PROTEIN"/>
    <property type="match status" value="1"/>
</dbReference>
<proteinExistence type="inferred from homology"/>
<comment type="similarity">
    <text evidence="1">Belongs to the ABC transporter superfamily.</text>
</comment>
<dbReference type="Gene3D" id="3.40.50.300">
    <property type="entry name" value="P-loop containing nucleotide triphosphate hydrolases"/>
    <property type="match status" value="1"/>
</dbReference>
<evidence type="ECO:0000313" key="7">
    <source>
        <dbReference type="Proteomes" id="UP000644507"/>
    </source>
</evidence>
<dbReference type="Proteomes" id="UP000644507">
    <property type="component" value="Unassembled WGS sequence"/>
</dbReference>
<name>A0A918WJQ5_9BACT</name>
<feature type="domain" description="ABC transporter" evidence="5">
    <location>
        <begin position="2"/>
        <end position="231"/>
    </location>
</feature>
<evidence type="ECO:0000256" key="4">
    <source>
        <dbReference type="ARBA" id="ARBA00022840"/>
    </source>
</evidence>
<keyword evidence="7" id="KW-1185">Reference proteome</keyword>
<dbReference type="AlphaFoldDB" id="A0A918WJQ5"/>
<evidence type="ECO:0000313" key="6">
    <source>
        <dbReference type="EMBL" id="GHC52109.1"/>
    </source>
</evidence>
<reference evidence="6" key="2">
    <citation type="submission" date="2020-09" db="EMBL/GenBank/DDBJ databases">
        <authorList>
            <person name="Sun Q."/>
            <person name="Kim S."/>
        </authorList>
    </citation>
    <scope>NUCLEOTIDE SEQUENCE</scope>
    <source>
        <strain evidence="6">KCTC 12988</strain>
    </source>
</reference>
<organism evidence="6 7">
    <name type="scientific">Roseibacillus persicicus</name>
    <dbReference type="NCBI Taxonomy" id="454148"/>
    <lineage>
        <taxon>Bacteria</taxon>
        <taxon>Pseudomonadati</taxon>
        <taxon>Verrucomicrobiota</taxon>
        <taxon>Verrucomicrobiia</taxon>
        <taxon>Verrucomicrobiales</taxon>
        <taxon>Verrucomicrobiaceae</taxon>
        <taxon>Roseibacillus</taxon>
    </lineage>
</organism>
<dbReference type="PROSITE" id="PS50893">
    <property type="entry name" value="ABC_TRANSPORTER_2"/>
    <property type="match status" value="1"/>
</dbReference>
<dbReference type="SMART" id="SM00382">
    <property type="entry name" value="AAA"/>
    <property type="match status" value="1"/>
</dbReference>
<dbReference type="SUPFAM" id="SSF52540">
    <property type="entry name" value="P-loop containing nucleoside triphosphate hydrolases"/>
    <property type="match status" value="1"/>
</dbReference>
<dbReference type="InterPro" id="IPR003439">
    <property type="entry name" value="ABC_transporter-like_ATP-bd"/>
</dbReference>
<dbReference type="RefSeq" id="WP_189569601.1">
    <property type="nucleotide sequence ID" value="NZ_BMXI01000006.1"/>
</dbReference>
<keyword evidence="3" id="KW-0547">Nucleotide-binding</keyword>
<evidence type="ECO:0000256" key="2">
    <source>
        <dbReference type="ARBA" id="ARBA00022448"/>
    </source>
</evidence>
<dbReference type="GO" id="GO:0016887">
    <property type="term" value="F:ATP hydrolysis activity"/>
    <property type="evidence" value="ECO:0007669"/>
    <property type="project" value="InterPro"/>
</dbReference>
<reference evidence="6" key="1">
    <citation type="journal article" date="2014" name="Int. J. Syst. Evol. Microbiol.">
        <title>Complete genome sequence of Corynebacterium casei LMG S-19264T (=DSM 44701T), isolated from a smear-ripened cheese.</title>
        <authorList>
            <consortium name="US DOE Joint Genome Institute (JGI-PGF)"/>
            <person name="Walter F."/>
            <person name="Albersmeier A."/>
            <person name="Kalinowski J."/>
            <person name="Ruckert C."/>
        </authorList>
    </citation>
    <scope>NUCLEOTIDE SEQUENCE</scope>
    <source>
        <strain evidence="6">KCTC 12988</strain>
    </source>
</reference>
<dbReference type="InterPro" id="IPR003593">
    <property type="entry name" value="AAA+_ATPase"/>
</dbReference>
<keyword evidence="4 6" id="KW-0067">ATP-binding</keyword>
<dbReference type="GO" id="GO:0005524">
    <property type="term" value="F:ATP binding"/>
    <property type="evidence" value="ECO:0007669"/>
    <property type="project" value="UniProtKB-KW"/>
</dbReference>
<evidence type="ECO:0000256" key="1">
    <source>
        <dbReference type="ARBA" id="ARBA00005417"/>
    </source>
</evidence>
<evidence type="ECO:0000259" key="5">
    <source>
        <dbReference type="PROSITE" id="PS50893"/>
    </source>
</evidence>
<dbReference type="EMBL" id="BMXI01000006">
    <property type="protein sequence ID" value="GHC52109.1"/>
    <property type="molecule type" value="Genomic_DNA"/>
</dbReference>
<gene>
    <name evidence="6" type="ORF">GCM10007100_18040</name>
</gene>